<evidence type="ECO:0000313" key="1">
    <source>
        <dbReference type="EMBL" id="NML46812.1"/>
    </source>
</evidence>
<accession>A0A848H9X5</accession>
<protein>
    <submittedName>
        <fullName evidence="1">Uncharacterized protein</fullName>
    </submittedName>
</protein>
<dbReference type="RefSeq" id="WP_169421055.1">
    <property type="nucleotide sequence ID" value="NZ_JABBFX010000002.1"/>
</dbReference>
<keyword evidence="2" id="KW-1185">Reference proteome</keyword>
<reference evidence="1 2" key="1">
    <citation type="submission" date="2020-04" db="EMBL/GenBank/DDBJ databases">
        <title>Ramlibacter sp. G-1-2-2 isolated from soil.</title>
        <authorList>
            <person name="Dahal R.H."/>
        </authorList>
    </citation>
    <scope>NUCLEOTIDE SEQUENCE [LARGE SCALE GENOMIC DNA]</scope>
    <source>
        <strain evidence="1 2">G-1-2-2</strain>
    </source>
</reference>
<dbReference type="Proteomes" id="UP000541185">
    <property type="component" value="Unassembled WGS sequence"/>
</dbReference>
<dbReference type="EMBL" id="JABBFX010000002">
    <property type="protein sequence ID" value="NML46812.1"/>
    <property type="molecule type" value="Genomic_DNA"/>
</dbReference>
<proteinExistence type="predicted"/>
<name>A0A848H9X5_9BURK</name>
<sequence length="262" mass="28112">MLATFAAAGFRTWNHQPLVAPSSPVLRLALHIPGVDAAAPFEPTRAFGDLFGVSTAATVLPTGPRESTSLWHQQGFLLAGDPALVVFTQTQRLAPDGRPALARAEAPSISAAVYRLSDGRWKLAGASRDFAHARAWGEAPAPRGPLQVMQFPDGAVAFFVDEAGESLGDTQVGKSVWAFANGAWHDLGYVQTGGDNESATGSEEEPYRFSGSISMVPGSGRYPDLRVDREGTMQDDQDRVVTATDTRYVFTGRSYEEAPMRN</sequence>
<evidence type="ECO:0000313" key="2">
    <source>
        <dbReference type="Proteomes" id="UP000541185"/>
    </source>
</evidence>
<comment type="caution">
    <text evidence="1">The sequence shown here is derived from an EMBL/GenBank/DDBJ whole genome shotgun (WGS) entry which is preliminary data.</text>
</comment>
<gene>
    <name evidence="1" type="ORF">HHL11_23915</name>
</gene>
<dbReference type="AlphaFoldDB" id="A0A848H9X5"/>
<organism evidence="1 2">
    <name type="scientific">Ramlibacter agri</name>
    <dbReference type="NCBI Taxonomy" id="2728837"/>
    <lineage>
        <taxon>Bacteria</taxon>
        <taxon>Pseudomonadati</taxon>
        <taxon>Pseudomonadota</taxon>
        <taxon>Betaproteobacteria</taxon>
        <taxon>Burkholderiales</taxon>
        <taxon>Comamonadaceae</taxon>
        <taxon>Ramlibacter</taxon>
    </lineage>
</organism>